<keyword evidence="4 5" id="KW-0472">Membrane</keyword>
<keyword evidence="8" id="KW-1185">Reference proteome</keyword>
<feature type="domain" description="RDD" evidence="6">
    <location>
        <begin position="20"/>
        <end position="158"/>
    </location>
</feature>
<dbReference type="EMBL" id="JADQTO010000017">
    <property type="protein sequence ID" value="MBG0566000.1"/>
    <property type="molecule type" value="Genomic_DNA"/>
</dbReference>
<feature type="transmembrane region" description="Helical" evidence="5">
    <location>
        <begin position="126"/>
        <end position="144"/>
    </location>
</feature>
<evidence type="ECO:0000313" key="8">
    <source>
        <dbReference type="Proteomes" id="UP000598146"/>
    </source>
</evidence>
<evidence type="ECO:0000256" key="4">
    <source>
        <dbReference type="ARBA" id="ARBA00023136"/>
    </source>
</evidence>
<evidence type="ECO:0000256" key="3">
    <source>
        <dbReference type="ARBA" id="ARBA00022989"/>
    </source>
</evidence>
<evidence type="ECO:0000256" key="2">
    <source>
        <dbReference type="ARBA" id="ARBA00022692"/>
    </source>
</evidence>
<comment type="caution">
    <text evidence="7">The sequence shown here is derived from an EMBL/GenBank/DDBJ whole genome shotgun (WGS) entry which is preliminary data.</text>
</comment>
<sequence length="280" mass="30232">MRVNGTLVNAEAVELDLRPARLGARACALIFDIAAQAFVGFVLFILALITLSLLPGDLVDDALFETTLRVVLIVTLLGYPTVLETLTNGRSVGKVVVGLRVIREDGGPIRVRHAFTRALVGLAVEWPGLLLLPLTWVVSLGTMLSSDRGRRLGDLAAGTLVVHVRRPAPWMPAPPMPIELAGWAAVADLSAIGDDLALAVRQYLSRAPQIREPHSSRLRDELASEVFARVTPPPPPGTQPWFLLAAVVAERRRRAEPQLATGRALTERMLPGFGTGRSAY</sequence>
<proteinExistence type="predicted"/>
<evidence type="ECO:0000256" key="1">
    <source>
        <dbReference type="ARBA" id="ARBA00004141"/>
    </source>
</evidence>
<feature type="transmembrane region" description="Helical" evidence="5">
    <location>
        <begin position="28"/>
        <end position="54"/>
    </location>
</feature>
<dbReference type="PANTHER" id="PTHR38480:SF1">
    <property type="entry name" value="SLR0254 PROTEIN"/>
    <property type="match status" value="1"/>
</dbReference>
<dbReference type="AlphaFoldDB" id="A0A931C9R0"/>
<dbReference type="PANTHER" id="PTHR38480">
    <property type="entry name" value="SLR0254 PROTEIN"/>
    <property type="match status" value="1"/>
</dbReference>
<dbReference type="GO" id="GO:0016020">
    <property type="term" value="C:membrane"/>
    <property type="evidence" value="ECO:0007669"/>
    <property type="project" value="UniProtKB-SubCell"/>
</dbReference>
<dbReference type="Proteomes" id="UP000598146">
    <property type="component" value="Unassembled WGS sequence"/>
</dbReference>
<dbReference type="InterPro" id="IPR010432">
    <property type="entry name" value="RDD"/>
</dbReference>
<keyword evidence="2 5" id="KW-0812">Transmembrane</keyword>
<dbReference type="Pfam" id="PF06271">
    <property type="entry name" value="RDD"/>
    <property type="match status" value="1"/>
</dbReference>
<evidence type="ECO:0000259" key="6">
    <source>
        <dbReference type="Pfam" id="PF06271"/>
    </source>
</evidence>
<evidence type="ECO:0000256" key="5">
    <source>
        <dbReference type="SAM" id="Phobius"/>
    </source>
</evidence>
<evidence type="ECO:0000313" key="7">
    <source>
        <dbReference type="EMBL" id="MBG0566000.1"/>
    </source>
</evidence>
<comment type="subcellular location">
    <subcellularLocation>
        <location evidence="1">Membrane</location>
        <topology evidence="1">Multi-pass membrane protein</topology>
    </subcellularLocation>
</comment>
<keyword evidence="3 5" id="KW-1133">Transmembrane helix</keyword>
<gene>
    <name evidence="7" type="ORF">I4J89_31600</name>
</gene>
<reference evidence="7" key="1">
    <citation type="submission" date="2020-11" db="EMBL/GenBank/DDBJ databases">
        <title>Isolation and identification of active actinomycetes.</title>
        <authorList>
            <person name="Sun X."/>
        </authorList>
    </citation>
    <scope>NUCLEOTIDE SEQUENCE</scope>
    <source>
        <strain evidence="7">NEAU-A11</strain>
    </source>
</reference>
<organism evidence="7 8">
    <name type="scientific">Actinoplanes aureus</name>
    <dbReference type="NCBI Taxonomy" id="2792083"/>
    <lineage>
        <taxon>Bacteria</taxon>
        <taxon>Bacillati</taxon>
        <taxon>Actinomycetota</taxon>
        <taxon>Actinomycetes</taxon>
        <taxon>Micromonosporales</taxon>
        <taxon>Micromonosporaceae</taxon>
        <taxon>Actinoplanes</taxon>
    </lineage>
</organism>
<accession>A0A931C9R0</accession>
<protein>
    <submittedName>
        <fullName evidence="7">RDD family protein</fullName>
    </submittedName>
</protein>
<name>A0A931C9R0_9ACTN</name>